<dbReference type="SUPFAM" id="SSF51735">
    <property type="entry name" value="NAD(P)-binding Rossmann-fold domains"/>
    <property type="match status" value="1"/>
</dbReference>
<evidence type="ECO:0000259" key="1">
    <source>
        <dbReference type="Pfam" id="PF01370"/>
    </source>
</evidence>
<organism evidence="2">
    <name type="scientific">Paenibacillus ihbetae</name>
    <dbReference type="NCBI Taxonomy" id="1870820"/>
    <lineage>
        <taxon>Bacteria</taxon>
        <taxon>Bacillati</taxon>
        <taxon>Bacillota</taxon>
        <taxon>Bacilli</taxon>
        <taxon>Bacillales</taxon>
        <taxon>Paenibacillaceae</taxon>
        <taxon>Paenibacillus</taxon>
    </lineage>
</organism>
<dbReference type="PANTHER" id="PTHR48079">
    <property type="entry name" value="PROTEIN YEEZ"/>
    <property type="match status" value="1"/>
</dbReference>
<accession>A0A1B2E5W1</accession>
<feature type="domain" description="NAD-dependent epimerase/dehydratase" evidence="1">
    <location>
        <begin position="3"/>
        <end position="220"/>
    </location>
</feature>
<dbReference type="EMBL" id="CP016809">
    <property type="protein sequence ID" value="ANY75349.1"/>
    <property type="molecule type" value="Genomic_DNA"/>
</dbReference>
<evidence type="ECO:0000313" key="2">
    <source>
        <dbReference type="EMBL" id="ANY75349.1"/>
    </source>
</evidence>
<dbReference type="Gene3D" id="3.40.50.720">
    <property type="entry name" value="NAD(P)-binding Rossmann-like Domain"/>
    <property type="match status" value="1"/>
</dbReference>
<gene>
    <name evidence="2" type="ORF">BBD41_23780</name>
</gene>
<dbReference type="GO" id="GO:0004029">
    <property type="term" value="F:aldehyde dehydrogenase (NAD+) activity"/>
    <property type="evidence" value="ECO:0007669"/>
    <property type="project" value="TreeGrafter"/>
</dbReference>
<dbReference type="InterPro" id="IPR036291">
    <property type="entry name" value="NAD(P)-bd_dom_sf"/>
</dbReference>
<dbReference type="GO" id="GO:0005737">
    <property type="term" value="C:cytoplasm"/>
    <property type="evidence" value="ECO:0007669"/>
    <property type="project" value="TreeGrafter"/>
</dbReference>
<name>A0A1B2E5W1_9BACL</name>
<dbReference type="InterPro" id="IPR001509">
    <property type="entry name" value="Epimerase_deHydtase"/>
</dbReference>
<dbReference type="InterPro" id="IPR051783">
    <property type="entry name" value="NAD(P)-dependent_oxidoreduct"/>
</dbReference>
<reference evidence="2" key="1">
    <citation type="submission" date="2016-08" db="EMBL/GenBank/DDBJ databases">
        <title>Complete Genome Seqeunce of Paenibacillus sp. nov. IHBB 9852 from high altitute lake of Indian trans-Himalayas.</title>
        <authorList>
            <person name="Kiran S."/>
            <person name="Swarnkar M.K."/>
            <person name="Rana A."/>
            <person name="Tewari R."/>
            <person name="Gulati A."/>
        </authorList>
    </citation>
    <scope>NUCLEOTIDE SEQUENCE [LARGE SCALE GENOMIC DNA]</scope>
    <source>
        <strain evidence="2">IHBB 9852</strain>
    </source>
</reference>
<dbReference type="AlphaFoldDB" id="A0A1B2E5W1"/>
<dbReference type="RefSeq" id="WP_099479062.1">
    <property type="nucleotide sequence ID" value="NZ_CP016809.1"/>
</dbReference>
<dbReference type="KEGG" id="pib:BBD41_23780"/>
<sequence length="291" mass="31631">MIIFVAGATGVIGRLLLPQLLRAGHEVTGMTQSRERSFMIERLGARAVVADALDREHVMEAVASVKPDAIIHQLTSLSQWNLEDNARIRREGTRHLVDAALAAGVPLMIAQSISWAYEPGDSPASESVPLDLGAEDPRGMTVDGVSALEQAVAEMPRHIILRYGMLYGPGTWYDRGGIMAERILRQEVSATEAVTSFLHVEDAANAAALALDWPTGIYNIVDDEPAKGTDWLPAYADALGAPRPELREGKAPWERGASNAKARGQLGWVPRYPTWREGFMLSLGRSNDIDG</sequence>
<proteinExistence type="predicted"/>
<dbReference type="PANTHER" id="PTHR48079:SF6">
    <property type="entry name" value="NAD(P)-BINDING DOMAIN-CONTAINING PROTEIN-RELATED"/>
    <property type="match status" value="1"/>
</dbReference>
<dbReference type="Pfam" id="PF01370">
    <property type="entry name" value="Epimerase"/>
    <property type="match status" value="1"/>
</dbReference>
<protein>
    <submittedName>
        <fullName evidence="2">dTDP-glucose 4,6-dehydratase</fullName>
    </submittedName>
</protein>